<evidence type="ECO:0000313" key="4">
    <source>
        <dbReference type="EMBL" id="SVB16132.1"/>
    </source>
</evidence>
<evidence type="ECO:0008006" key="5">
    <source>
        <dbReference type="Google" id="ProtNLM"/>
    </source>
</evidence>
<keyword evidence="3" id="KW-0418">Kinase</keyword>
<dbReference type="InterPro" id="IPR027417">
    <property type="entry name" value="P-loop_NTPase"/>
</dbReference>
<dbReference type="Pfam" id="PF00406">
    <property type="entry name" value="ADK"/>
    <property type="match status" value="1"/>
</dbReference>
<accession>A0A382BRS0</accession>
<dbReference type="InterPro" id="IPR000850">
    <property type="entry name" value="Adenylat/UMP-CMP_kin"/>
</dbReference>
<dbReference type="EMBL" id="UINC01030928">
    <property type="protein sequence ID" value="SVB16132.1"/>
    <property type="molecule type" value="Genomic_DNA"/>
</dbReference>
<evidence type="ECO:0000256" key="2">
    <source>
        <dbReference type="ARBA" id="ARBA00022741"/>
    </source>
</evidence>
<dbReference type="HAMAP" id="MF_00235">
    <property type="entry name" value="Adenylate_kinase_Adk"/>
    <property type="match status" value="1"/>
</dbReference>
<dbReference type="NCBIfam" id="NF001381">
    <property type="entry name" value="PRK00279.1-3"/>
    <property type="match status" value="1"/>
</dbReference>
<gene>
    <name evidence="4" type="ORF">METZ01_LOCUS168986</name>
</gene>
<evidence type="ECO:0000256" key="1">
    <source>
        <dbReference type="ARBA" id="ARBA00022679"/>
    </source>
</evidence>
<dbReference type="AlphaFoldDB" id="A0A382BRS0"/>
<protein>
    <recommendedName>
        <fullName evidence="5">Adenylate kinase active site lid domain-containing protein</fullName>
    </recommendedName>
</protein>
<dbReference type="GO" id="GO:0005524">
    <property type="term" value="F:ATP binding"/>
    <property type="evidence" value="ECO:0007669"/>
    <property type="project" value="InterPro"/>
</dbReference>
<dbReference type="PANTHER" id="PTHR23359">
    <property type="entry name" value="NUCLEOTIDE KINASE"/>
    <property type="match status" value="1"/>
</dbReference>
<dbReference type="Gene3D" id="3.40.50.300">
    <property type="entry name" value="P-loop containing nucleotide triphosphate hydrolases"/>
    <property type="match status" value="1"/>
</dbReference>
<dbReference type="PRINTS" id="PR00094">
    <property type="entry name" value="ADENYLTKNASE"/>
</dbReference>
<dbReference type="PROSITE" id="PS00113">
    <property type="entry name" value="ADENYLATE_KINASE"/>
    <property type="match status" value="1"/>
</dbReference>
<dbReference type="InterPro" id="IPR033690">
    <property type="entry name" value="Adenylat_kinase_CS"/>
</dbReference>
<dbReference type="CDD" id="cd01428">
    <property type="entry name" value="ADK"/>
    <property type="match status" value="1"/>
</dbReference>
<proteinExistence type="inferred from homology"/>
<evidence type="ECO:0000256" key="3">
    <source>
        <dbReference type="ARBA" id="ARBA00022777"/>
    </source>
</evidence>
<dbReference type="SUPFAM" id="SSF52540">
    <property type="entry name" value="P-loop containing nucleoside triphosphate hydrolases"/>
    <property type="match status" value="1"/>
</dbReference>
<reference evidence="4" key="1">
    <citation type="submission" date="2018-05" db="EMBL/GenBank/DDBJ databases">
        <authorList>
            <person name="Lanie J.A."/>
            <person name="Ng W.-L."/>
            <person name="Kazmierczak K.M."/>
            <person name="Andrzejewski T.M."/>
            <person name="Davidsen T.M."/>
            <person name="Wayne K.J."/>
            <person name="Tettelin H."/>
            <person name="Glass J.I."/>
            <person name="Rusch D."/>
            <person name="Podicherti R."/>
            <person name="Tsui H.-C.T."/>
            <person name="Winkler M.E."/>
        </authorList>
    </citation>
    <scope>NUCLEOTIDE SEQUENCE</scope>
</reference>
<sequence>MENLRLVILGRQGSGKGTQCMRLSESYGTIHISTGDILRAAVETQTELGKKAKLIMDAGDLVPDEIINGIVAERIEKKDVLESGFILDGYPRTSAQAQALEGELLSKGLSLDLAINLEVPVDEVTQRMLDRSRADDTEEAITRRLEIYENETAPLLKWFEERNNLVVVDGLGTEDKVFSRIQNVIDGVIDGK</sequence>
<dbReference type="GO" id="GO:0006139">
    <property type="term" value="P:nucleobase-containing compound metabolic process"/>
    <property type="evidence" value="ECO:0007669"/>
    <property type="project" value="InterPro"/>
</dbReference>
<dbReference type="NCBIfam" id="NF011100">
    <property type="entry name" value="PRK14527.1"/>
    <property type="match status" value="1"/>
</dbReference>
<keyword evidence="1" id="KW-0808">Transferase</keyword>
<name>A0A382BRS0_9ZZZZ</name>
<keyword evidence="2" id="KW-0547">Nucleotide-binding</keyword>
<dbReference type="GO" id="GO:0019205">
    <property type="term" value="F:nucleobase-containing compound kinase activity"/>
    <property type="evidence" value="ECO:0007669"/>
    <property type="project" value="InterPro"/>
</dbReference>
<organism evidence="4">
    <name type="scientific">marine metagenome</name>
    <dbReference type="NCBI Taxonomy" id="408172"/>
    <lineage>
        <taxon>unclassified sequences</taxon>
        <taxon>metagenomes</taxon>
        <taxon>ecological metagenomes</taxon>
    </lineage>
</organism>